<name>A0ABS6XS01_9SPHN</name>
<reference evidence="2 3" key="1">
    <citation type="submission" date="2021-07" db="EMBL/GenBank/DDBJ databases">
        <title>Stakelama flava sp. nov., a novel endophytic bacterium isolated from branch of Kandelia candel.</title>
        <authorList>
            <person name="Tuo L."/>
        </authorList>
    </citation>
    <scope>NUCLEOTIDE SEQUENCE [LARGE SCALE GENOMIC DNA]</scope>
    <source>
        <strain evidence="2 3">CBK3Z-3</strain>
    </source>
</reference>
<dbReference type="Pfam" id="PF00534">
    <property type="entry name" value="Glycos_transf_1"/>
    <property type="match status" value="1"/>
</dbReference>
<dbReference type="PANTHER" id="PTHR45947">
    <property type="entry name" value="SULFOQUINOVOSYL TRANSFERASE SQD2"/>
    <property type="match status" value="1"/>
</dbReference>
<sequence>MRIIFVLTYPVYHGIADLSEWLAWDNRDRRMPALLAALGTDVELWGVGDEGAVLTSQFADRPAYPIRLFATSGGGAKSRDQYSDAMATAARDDPADLFVLIGANGGAGYHLYDHALNPGGRRFAIIIGGDYWSRLVPRADFLFTESAGQEYALAHPGWRFWRRAIASDRTERLPKTIDVERFSPDPQVQKRWDVIAVSRLNRWKRFDEIGRLSRIARVAVVGGGPQAAMLARRYPHIEWLGHRPHGEVPGLINQARLYFHAGRRDYFPRAIPEAMACGIPVVAMDDRIGPDVVPPACGALVNRHSFEPAVTRLLREPARLAAMGRAGRAQVVASHGPRSSEHACRTLIELAR</sequence>
<organism evidence="2 3">
    <name type="scientific">Stakelama flava</name>
    <dbReference type="NCBI Taxonomy" id="2860338"/>
    <lineage>
        <taxon>Bacteria</taxon>
        <taxon>Pseudomonadati</taxon>
        <taxon>Pseudomonadota</taxon>
        <taxon>Alphaproteobacteria</taxon>
        <taxon>Sphingomonadales</taxon>
        <taxon>Sphingomonadaceae</taxon>
        <taxon>Stakelama</taxon>
    </lineage>
</organism>
<accession>A0ABS6XS01</accession>
<protein>
    <submittedName>
        <fullName evidence="2">Glycosyltransferase</fullName>
        <ecNumber evidence="2">2.4.-.-</ecNumber>
    </submittedName>
</protein>
<keyword evidence="2" id="KW-0808">Transferase</keyword>
<dbReference type="EMBL" id="JAHWZX010000020">
    <property type="protein sequence ID" value="MBW4332206.1"/>
    <property type="molecule type" value="Genomic_DNA"/>
</dbReference>
<evidence type="ECO:0000313" key="3">
    <source>
        <dbReference type="Proteomes" id="UP001197214"/>
    </source>
</evidence>
<proteinExistence type="predicted"/>
<feature type="domain" description="Glycosyl transferase family 1" evidence="1">
    <location>
        <begin position="189"/>
        <end position="329"/>
    </location>
</feature>
<keyword evidence="2" id="KW-0328">Glycosyltransferase</keyword>
<dbReference type="PANTHER" id="PTHR45947:SF3">
    <property type="entry name" value="SULFOQUINOVOSYL TRANSFERASE SQD2"/>
    <property type="match status" value="1"/>
</dbReference>
<evidence type="ECO:0000259" key="1">
    <source>
        <dbReference type="Pfam" id="PF00534"/>
    </source>
</evidence>
<comment type="caution">
    <text evidence="2">The sequence shown here is derived from an EMBL/GenBank/DDBJ whole genome shotgun (WGS) entry which is preliminary data.</text>
</comment>
<gene>
    <name evidence="2" type="ORF">KY084_15190</name>
</gene>
<dbReference type="InterPro" id="IPR001296">
    <property type="entry name" value="Glyco_trans_1"/>
</dbReference>
<evidence type="ECO:0000313" key="2">
    <source>
        <dbReference type="EMBL" id="MBW4332206.1"/>
    </source>
</evidence>
<dbReference type="Proteomes" id="UP001197214">
    <property type="component" value="Unassembled WGS sequence"/>
</dbReference>
<keyword evidence="3" id="KW-1185">Reference proteome</keyword>
<dbReference type="EC" id="2.4.-.-" evidence="2"/>
<dbReference type="RefSeq" id="WP_219239330.1">
    <property type="nucleotide sequence ID" value="NZ_JAHWZX010000020.1"/>
</dbReference>
<dbReference type="GO" id="GO:0016757">
    <property type="term" value="F:glycosyltransferase activity"/>
    <property type="evidence" value="ECO:0007669"/>
    <property type="project" value="UniProtKB-KW"/>
</dbReference>
<dbReference type="InterPro" id="IPR050194">
    <property type="entry name" value="Glycosyltransferase_grp1"/>
</dbReference>